<feature type="compositionally biased region" description="Basic and acidic residues" evidence="1">
    <location>
        <begin position="501"/>
        <end position="524"/>
    </location>
</feature>
<feature type="region of interest" description="Disordered" evidence="1">
    <location>
        <begin position="456"/>
        <end position="479"/>
    </location>
</feature>
<protein>
    <recommendedName>
        <fullName evidence="2">SANTA domain-containing protein</fullName>
    </recommendedName>
</protein>
<dbReference type="InterPro" id="IPR015216">
    <property type="entry name" value="SANTA"/>
</dbReference>
<feature type="region of interest" description="Disordered" evidence="1">
    <location>
        <begin position="501"/>
        <end position="533"/>
    </location>
</feature>
<feature type="domain" description="SANTA" evidence="2">
    <location>
        <begin position="189"/>
        <end position="266"/>
    </location>
</feature>
<keyword evidence="4" id="KW-1185">Reference proteome</keyword>
<proteinExistence type="predicted"/>
<feature type="domain" description="SANTA" evidence="2">
    <location>
        <begin position="830"/>
        <end position="914"/>
    </location>
</feature>
<comment type="caution">
    <text evidence="3">The sequence shown here is derived from an EMBL/GenBank/DDBJ whole genome shotgun (WGS) entry which is preliminary data.</text>
</comment>
<dbReference type="AlphaFoldDB" id="A0A834XRJ9"/>
<accession>A0A834XRJ9</accession>
<sequence>METSADYTYNDILNDERYKKLERHLKKIVMRNSEIPDQRKIDTPDYDMCLSSIHGDQMDTSYAGSSSISHKLGSEVIASSSNIKNFQQKRLKNNYPSSLKTTVINQIEPSECELMPPPKSVNVLAHSSRKNSPVKSKNTISSNVNIIPQNTINVSPKKPTLPPQIEMKKPHVKNHNKSINNLEPDRIFTKWKVILNDQGQLVIKGTLECGKIAKSKPVLQRLTSNIVKSIFKNIYLLKGIIYDEKNELPEFIRGKFYNGFPDDWENVHQLWKNYNASRHLNRTFRWPTPVSDTDDDITSEITDVTEYQSAVFNNDNNKKYNDDDDDKNVTAESIIETSETIKQTSLQNDNKPMNQSKCCCCCSAKSVSPHDTSSPMNIKKNDHNNTIDNFMETLKDVNRKNSPKKSNTCLTDIIREDGLTKILENLSRENYSIEYIDKIIQMFDALKFFVSHQQSDDNGAKQNQHDDKTKQLENIKNSSFVDNDDDSKLYCIIKKSVDKQKNHYESSDSTKDSSSDDNRKDKQLNKYLQSRKLSRRVRYSMRKNIHNIQSNRNKLYHLSHQGKFIQQKKLTKDSSFTESYKNFTKSQEKKSSRYIDTDVSITEDEKKSQGDYNNSYEENRFINKQKSSSINMVKNQSSKIHYLNTCGNKNNNSSSSFIDQEFEKVCHQNNIDEIHSHSHDSNQKNIKTKQIVERHMENIKSIENNSSEMINQQKLVDKIPVILDNDKENCLKNNFSHQKKGSEEIKNMKKPAIVDVQDSPMNLKILTTKNLPVNINDKIILNKTTKNLIIAKENNNPKIQETTVKNNKDNINLSNNENKKFGSQLNPKKLNNWIPKLQKKNDGTYGLIFEGKLLNEVNHIVNRKFTTELLYKRINRILIVTIDNNYYELVGEFNNTKHQIPKSIQKYFLRGCPRIVSKICEKWITEQQITNDTNIDIKNPPKSSSGRIIYPQLSYWQGQKLSVIDNKPVYSPGHSQESSFDNSKKDNSQNSTKSRDTSSKDSSFPGQNNNDKIMKKKLSESKDKIIDTNIELNEPRRVTRLMKRRRVHDAKTKNADTSEDDETVDRKKKKISTRQMENKSVEVQKNVDVTEPIILNQSKNFNDIKITYSYKKNVPYNNDLSDDETSIINYKQKA</sequence>
<feature type="compositionally biased region" description="Basic and acidic residues" evidence="1">
    <location>
        <begin position="982"/>
        <end position="999"/>
    </location>
</feature>
<dbReference type="EMBL" id="JACMRX010000004">
    <property type="protein sequence ID" value="KAF7990382.1"/>
    <property type="molecule type" value="Genomic_DNA"/>
</dbReference>
<evidence type="ECO:0000313" key="4">
    <source>
        <dbReference type="Proteomes" id="UP000639338"/>
    </source>
</evidence>
<reference evidence="3 4" key="1">
    <citation type="submission" date="2020-08" db="EMBL/GenBank/DDBJ databases">
        <title>Aphidius gifuensis genome sequencing and assembly.</title>
        <authorList>
            <person name="Du Z."/>
        </authorList>
    </citation>
    <scope>NUCLEOTIDE SEQUENCE [LARGE SCALE GENOMIC DNA]</scope>
    <source>
        <strain evidence="3">YNYX2018</strain>
        <tissue evidence="3">Adults</tissue>
    </source>
</reference>
<name>A0A834XRJ9_APHGI</name>
<dbReference type="Pfam" id="PF09133">
    <property type="entry name" value="SANTA"/>
    <property type="match status" value="2"/>
</dbReference>
<feature type="region of interest" description="Disordered" evidence="1">
    <location>
        <begin position="966"/>
        <end position="1020"/>
    </location>
</feature>
<gene>
    <name evidence="3" type="ORF">HCN44_000187</name>
</gene>
<organism evidence="3 4">
    <name type="scientific">Aphidius gifuensis</name>
    <name type="common">Parasitoid wasp</name>
    <dbReference type="NCBI Taxonomy" id="684658"/>
    <lineage>
        <taxon>Eukaryota</taxon>
        <taxon>Metazoa</taxon>
        <taxon>Ecdysozoa</taxon>
        <taxon>Arthropoda</taxon>
        <taxon>Hexapoda</taxon>
        <taxon>Insecta</taxon>
        <taxon>Pterygota</taxon>
        <taxon>Neoptera</taxon>
        <taxon>Endopterygota</taxon>
        <taxon>Hymenoptera</taxon>
        <taxon>Apocrita</taxon>
        <taxon>Ichneumonoidea</taxon>
        <taxon>Braconidae</taxon>
        <taxon>Aphidiinae</taxon>
        <taxon>Aphidius</taxon>
    </lineage>
</organism>
<dbReference type="Proteomes" id="UP000639338">
    <property type="component" value="Unassembled WGS sequence"/>
</dbReference>
<feature type="compositionally biased region" description="Basic and acidic residues" evidence="1">
    <location>
        <begin position="456"/>
        <end position="473"/>
    </location>
</feature>
<evidence type="ECO:0000313" key="3">
    <source>
        <dbReference type="EMBL" id="KAF7990382.1"/>
    </source>
</evidence>
<feature type="region of interest" description="Disordered" evidence="1">
    <location>
        <begin position="1044"/>
        <end position="1077"/>
    </location>
</feature>
<dbReference type="OrthoDB" id="118550at2759"/>
<evidence type="ECO:0000256" key="1">
    <source>
        <dbReference type="SAM" id="MobiDB-lite"/>
    </source>
</evidence>
<evidence type="ECO:0000259" key="2">
    <source>
        <dbReference type="Pfam" id="PF09133"/>
    </source>
</evidence>